<evidence type="ECO:0008006" key="3">
    <source>
        <dbReference type="Google" id="ProtNLM"/>
    </source>
</evidence>
<dbReference type="Proteomes" id="UP001319180">
    <property type="component" value="Unassembled WGS sequence"/>
</dbReference>
<dbReference type="AlphaFoldDB" id="A0AAP2GHV4"/>
<comment type="caution">
    <text evidence="1">The sequence shown here is derived from an EMBL/GenBank/DDBJ whole genome shotgun (WGS) entry which is preliminary data.</text>
</comment>
<dbReference type="RefSeq" id="WP_254090048.1">
    <property type="nucleotide sequence ID" value="NZ_JAHESC010000011.1"/>
</dbReference>
<keyword evidence="2" id="KW-1185">Reference proteome</keyword>
<evidence type="ECO:0000313" key="1">
    <source>
        <dbReference type="EMBL" id="MBT1686810.1"/>
    </source>
</evidence>
<dbReference type="EMBL" id="JAHESC010000011">
    <property type="protein sequence ID" value="MBT1686810.1"/>
    <property type="molecule type" value="Genomic_DNA"/>
</dbReference>
<accession>A0AAP2GHV4</accession>
<name>A0AAP2GHV4_9BACT</name>
<sequence>MKNRLTCYLLLITLTGVGLCCHHDDDNPPVQTITCMPAILPGYRAAMTIAYNNDHKIASVAYDAFPGGAMISYQELYAYFNGRLSRINIRRNGKVGTYKTFTYDSRTITESYYAIGNTDQSNVTVYYLAAAGSRQIVAWARRGQNQRDSAALTYTGDNVTRLDAYNADDEVEYSYRYEYDDKVNPFALAGLSGEDAEHFKPINISKNNITHIELHYDDNIDHTGFTYTYDKDHRPVTRTMTRGGADDPAQSISYVCD</sequence>
<gene>
    <name evidence="1" type="ORF">KK078_09590</name>
</gene>
<evidence type="ECO:0000313" key="2">
    <source>
        <dbReference type="Proteomes" id="UP001319180"/>
    </source>
</evidence>
<proteinExistence type="predicted"/>
<protein>
    <recommendedName>
        <fullName evidence="3">DUF4595 domain-containing protein</fullName>
    </recommendedName>
</protein>
<organism evidence="1 2">
    <name type="scientific">Dawidia soli</name>
    <dbReference type="NCBI Taxonomy" id="2782352"/>
    <lineage>
        <taxon>Bacteria</taxon>
        <taxon>Pseudomonadati</taxon>
        <taxon>Bacteroidota</taxon>
        <taxon>Cytophagia</taxon>
        <taxon>Cytophagales</taxon>
        <taxon>Chryseotaleaceae</taxon>
        <taxon>Dawidia</taxon>
    </lineage>
</organism>
<reference evidence="1 2" key="1">
    <citation type="submission" date="2021-05" db="EMBL/GenBank/DDBJ databases">
        <title>A Polyphasic approach of four new species of the genus Ohtaekwangia: Ohtaekwangia histidinii sp. nov., Ohtaekwangia cretensis sp. nov., Ohtaekwangia indiensis sp. nov., Ohtaekwangia reichenbachii sp. nov. from diverse environment.</title>
        <authorList>
            <person name="Octaviana S."/>
        </authorList>
    </citation>
    <scope>NUCLEOTIDE SEQUENCE [LARGE SCALE GENOMIC DNA]</scope>
    <source>
        <strain evidence="1 2">PWU37</strain>
    </source>
</reference>